<feature type="compositionally biased region" description="Polar residues" evidence="1">
    <location>
        <begin position="76"/>
        <end position="88"/>
    </location>
</feature>
<dbReference type="AlphaFoldDB" id="A0A086SVC0"/>
<feature type="compositionally biased region" description="Basic and acidic residues" evidence="1">
    <location>
        <begin position="42"/>
        <end position="54"/>
    </location>
</feature>
<feature type="region of interest" description="Disordered" evidence="1">
    <location>
        <begin position="1"/>
        <end position="112"/>
    </location>
</feature>
<evidence type="ECO:0000313" key="4">
    <source>
        <dbReference type="Proteomes" id="UP000029964"/>
    </source>
</evidence>
<keyword evidence="4" id="KW-1185">Reference proteome</keyword>
<protein>
    <recommendedName>
        <fullName evidence="2">Helix-turn-helix domain-containing protein</fullName>
    </recommendedName>
</protein>
<dbReference type="EMBL" id="JPKY01000149">
    <property type="protein sequence ID" value="KFH41052.1"/>
    <property type="molecule type" value="Genomic_DNA"/>
</dbReference>
<organism evidence="3 4">
    <name type="scientific">Hapsidospora chrysogenum (strain ATCC 11550 / CBS 779.69 / DSM 880 / IAM 14645 / JCM 23072 / IMI 49137)</name>
    <name type="common">Acremonium chrysogenum</name>
    <dbReference type="NCBI Taxonomy" id="857340"/>
    <lineage>
        <taxon>Eukaryota</taxon>
        <taxon>Fungi</taxon>
        <taxon>Dikarya</taxon>
        <taxon>Ascomycota</taxon>
        <taxon>Pezizomycotina</taxon>
        <taxon>Sordariomycetes</taxon>
        <taxon>Hypocreomycetidae</taxon>
        <taxon>Hypocreales</taxon>
        <taxon>Bionectriaceae</taxon>
        <taxon>Hapsidospora</taxon>
    </lineage>
</organism>
<reference evidence="4" key="1">
    <citation type="journal article" date="2014" name="Genome Announc.">
        <title>Genome sequence and annotation of Acremonium chrysogenum, producer of the beta-lactam antibiotic cephalosporin C.</title>
        <authorList>
            <person name="Terfehr D."/>
            <person name="Dahlmann T.A."/>
            <person name="Specht T."/>
            <person name="Zadra I."/>
            <person name="Kuernsteiner H."/>
            <person name="Kueck U."/>
        </authorList>
    </citation>
    <scope>NUCLEOTIDE SEQUENCE [LARGE SCALE GENOMIC DNA]</scope>
    <source>
        <strain evidence="4">ATCC 11550 / CBS 779.69 / DSM 880 / IAM 14645 / JCM 23072 / IMI 49137</strain>
    </source>
</reference>
<proteinExistence type="predicted"/>
<accession>A0A086SVC0</accession>
<evidence type="ECO:0000313" key="3">
    <source>
        <dbReference type="EMBL" id="KFH41052.1"/>
    </source>
</evidence>
<sequence>MGSASSKAARGAPRKYPTMPSHVTSGSVANKAKANAQPTARHTNEKSDDIRADSMDPDAVTGNFSQRLQQMGVVQPNPTYSPSSTAMPHQNPAALGRRSGSAGPAFAPTRSNPTLSALEARRRLQQEAEAEFEALGTGKPGGRRFVDMRTLVDAMTLLNRGTPQEEIEKRLNLENGLLERLGKPGTLSHESTSN</sequence>
<evidence type="ECO:0000259" key="2">
    <source>
        <dbReference type="Pfam" id="PF22943"/>
    </source>
</evidence>
<dbReference type="STRING" id="857340.A0A086SVC0"/>
<name>A0A086SVC0_HAPC1</name>
<dbReference type="InterPro" id="IPR054448">
    <property type="entry name" value="HTH_put_ascomycetes"/>
</dbReference>
<dbReference type="Proteomes" id="UP000029964">
    <property type="component" value="Unassembled WGS sequence"/>
</dbReference>
<gene>
    <name evidence="3" type="ORF">ACRE_082360</name>
</gene>
<evidence type="ECO:0000256" key="1">
    <source>
        <dbReference type="SAM" id="MobiDB-lite"/>
    </source>
</evidence>
<dbReference type="HOGENOM" id="CLU_087328_1_0_1"/>
<feature type="domain" description="Helix-turn-helix" evidence="2">
    <location>
        <begin position="145"/>
        <end position="189"/>
    </location>
</feature>
<comment type="caution">
    <text evidence="3">The sequence shown here is derived from an EMBL/GenBank/DDBJ whole genome shotgun (WGS) entry which is preliminary data.</text>
</comment>
<dbReference type="Pfam" id="PF22943">
    <property type="entry name" value="HTH_68"/>
    <property type="match status" value="1"/>
</dbReference>
<dbReference type="OrthoDB" id="4085451at2759"/>